<reference evidence="1 2" key="1">
    <citation type="submission" date="2017-08" db="EMBL/GenBank/DDBJ databases">
        <title>Infants hospitalized years apart are colonized by the same room-sourced microbial strains.</title>
        <authorList>
            <person name="Brooks B."/>
            <person name="Olm M.R."/>
            <person name="Firek B.A."/>
            <person name="Baker R."/>
            <person name="Thomas B.C."/>
            <person name="Morowitz M.J."/>
            <person name="Banfield J.F."/>
        </authorList>
    </citation>
    <scope>NUCLEOTIDE SEQUENCE [LARGE SCALE GENOMIC DNA]</scope>
    <source>
        <strain evidence="1">S2_005_003_R2_41</strain>
    </source>
</reference>
<dbReference type="AlphaFoldDB" id="A0A2W5QIR9"/>
<dbReference type="EMBL" id="QFPP01000035">
    <property type="protein sequence ID" value="PZQ76954.1"/>
    <property type="molecule type" value="Genomic_DNA"/>
</dbReference>
<proteinExistence type="predicted"/>
<evidence type="ECO:0000313" key="1">
    <source>
        <dbReference type="EMBL" id="PZQ76954.1"/>
    </source>
</evidence>
<evidence type="ECO:0000313" key="2">
    <source>
        <dbReference type="Proteomes" id="UP000249135"/>
    </source>
</evidence>
<comment type="caution">
    <text evidence="1">The sequence shown here is derived from an EMBL/GenBank/DDBJ whole genome shotgun (WGS) entry which is preliminary data.</text>
</comment>
<dbReference type="Proteomes" id="UP000249135">
    <property type="component" value="Unassembled WGS sequence"/>
</dbReference>
<organism evidence="1 2">
    <name type="scientific">Variovorax paradoxus</name>
    <dbReference type="NCBI Taxonomy" id="34073"/>
    <lineage>
        <taxon>Bacteria</taxon>
        <taxon>Pseudomonadati</taxon>
        <taxon>Pseudomonadota</taxon>
        <taxon>Betaproteobacteria</taxon>
        <taxon>Burkholderiales</taxon>
        <taxon>Comamonadaceae</taxon>
        <taxon>Variovorax</taxon>
    </lineage>
</organism>
<accession>A0A2W5QIR9</accession>
<protein>
    <submittedName>
        <fullName evidence="1">Uncharacterized protein</fullName>
    </submittedName>
</protein>
<sequence length="131" mass="14764">MPIVTMPKPLYLPAHMAIAVQSAMIAANFEGEDFHIDFGRIDVFKAEDGRIVVRGGFHRYEEHADEGAFRAAYGLDDWQPKLLAVAYELEAMCEAMLIAPEDEGKDFSASIWWKRQERCRAAIALAFANSR</sequence>
<name>A0A2W5QIR9_VARPD</name>
<gene>
    <name evidence="1" type="ORF">DI563_05485</name>
</gene>